<name>A0A454CXG1_VIBHA</name>
<evidence type="ECO:0000313" key="2">
    <source>
        <dbReference type="Proteomes" id="UP000008367"/>
    </source>
</evidence>
<dbReference type="EMBL" id="AJSR01001349">
    <property type="protein sequence ID" value="EKM31083.1"/>
    <property type="molecule type" value="Genomic_DNA"/>
</dbReference>
<accession>A0A454CXG1</accession>
<sequence length="57" mass="6322">MRSYGKMSSLTVDSPFWLIYGLLYSDSIEVIANLNGIVNCMKQMETAPTPEHEGAVI</sequence>
<organism evidence="1 2">
    <name type="scientific">Vibrio harveyi</name>
    <name type="common">Beneckea harveyi</name>
    <dbReference type="NCBI Taxonomy" id="669"/>
    <lineage>
        <taxon>Bacteria</taxon>
        <taxon>Pseudomonadati</taxon>
        <taxon>Pseudomonadota</taxon>
        <taxon>Gammaproteobacteria</taxon>
        <taxon>Vibrionales</taxon>
        <taxon>Vibrionaceae</taxon>
        <taxon>Vibrio</taxon>
    </lineage>
</organism>
<protein>
    <submittedName>
        <fullName evidence="1">Uncharacterized protein</fullName>
    </submittedName>
</protein>
<dbReference type="Proteomes" id="UP000008367">
    <property type="component" value="Unassembled WGS sequence"/>
</dbReference>
<evidence type="ECO:0000313" key="1">
    <source>
        <dbReference type="EMBL" id="EKM31083.1"/>
    </source>
</evidence>
<gene>
    <name evidence="1" type="ORF">VCHENC02_3241</name>
</gene>
<comment type="caution">
    <text evidence="1">The sequence shown here is derived from an EMBL/GenBank/DDBJ whole genome shotgun (WGS) entry which is preliminary data.</text>
</comment>
<proteinExistence type="predicted"/>
<reference evidence="1 2" key="1">
    <citation type="submission" date="2012-10" db="EMBL/GenBank/DDBJ databases">
        <title>Genome sequence of Vibrio Cholerae HENC-02.</title>
        <authorList>
            <person name="Eppinger M."/>
            <person name="Hasan N.A."/>
            <person name="Sengamalay N."/>
            <person name="Hine E."/>
            <person name="Su Q."/>
            <person name="Daugherty S.C."/>
            <person name="Young S."/>
            <person name="Sadzewicz L."/>
            <person name="Tallon L."/>
            <person name="Cebula T.A."/>
            <person name="Ravel J."/>
            <person name="Colwell R.R."/>
        </authorList>
    </citation>
    <scope>NUCLEOTIDE SEQUENCE [LARGE SCALE GENOMIC DNA]</scope>
    <source>
        <strain evidence="1 2">HENC-02</strain>
    </source>
</reference>
<dbReference type="AlphaFoldDB" id="A0A454CXG1"/>